<dbReference type="OrthoDB" id="3257095at2759"/>
<keyword evidence="3 7" id="KW-0812">Transmembrane</keyword>
<feature type="transmembrane region" description="Helical" evidence="7">
    <location>
        <begin position="487"/>
        <end position="508"/>
    </location>
</feature>
<dbReference type="Gene3D" id="1.20.1740.10">
    <property type="entry name" value="Amino acid/polyamine transporter I"/>
    <property type="match status" value="1"/>
</dbReference>
<feature type="transmembrane region" description="Helical" evidence="7">
    <location>
        <begin position="418"/>
        <end position="439"/>
    </location>
</feature>
<dbReference type="PIRSF" id="PIRSF006060">
    <property type="entry name" value="AA_transporter"/>
    <property type="match status" value="1"/>
</dbReference>
<keyword evidence="2" id="KW-0813">Transport</keyword>
<evidence type="ECO:0000256" key="6">
    <source>
        <dbReference type="SAM" id="MobiDB-lite"/>
    </source>
</evidence>
<feature type="transmembrane region" description="Helical" evidence="7">
    <location>
        <begin position="184"/>
        <end position="200"/>
    </location>
</feature>
<dbReference type="AlphaFoldDB" id="A0A8T8X3E2"/>
<dbReference type="Pfam" id="PF13520">
    <property type="entry name" value="AA_permease_2"/>
    <property type="match status" value="1"/>
</dbReference>
<comment type="subcellular location">
    <subcellularLocation>
        <location evidence="1">Membrane</location>
        <topology evidence="1">Multi-pass membrane protein</topology>
    </subcellularLocation>
</comment>
<feature type="transmembrane region" description="Helical" evidence="7">
    <location>
        <begin position="83"/>
        <end position="106"/>
    </location>
</feature>
<sequence>MVQVKKSGDVASSEPQAPEPRVEEGKPGRDADTRRLEEMGYSQPMERKYSVLSVLGVAYSLTNSWWGVSASLVTGINSGGSALLVYGSILLALVSTAVAATLSELVSAMPNAAGQSFWARELIPRKYARLASYITGWLAWSGSIFALQYVINSSASVASGVASACVGSYALSHPTLEIKPWHTLVVYQVVNLFCFFFNIYGRTLSFVGNACLWTSLGAFVVILIAVPARAATHTSPNFVFASFSNATGWNNDGIAFIVGLINANWGFSGLDAAVHLAEEIQHPERMVPIAIMGVIAIGFVTSFAFVLAMMFSVQDLAAFLAASFPSLELFRQALRNDAGAIVLEALTIATGMGNMISCHTWAARLCWSFSRDHGVPFSWVWSQIAPRVETPLAAHTLNTIIVGAIGCIYLASQTAFNSMVTGCIVLPYLSYVLPVMGLLLRGRNNIRHGPFWLGGLGLLANWVCLGWILFTWVFYSFPAQMPATTGNMNYICVIYAVIGCIVVTDWFARARKVYLSNIATIDGQEIYEFDEGLESWSD</sequence>
<gene>
    <name evidence="8" type="ORF">BO86DRAFT_311586</name>
</gene>
<evidence type="ECO:0000313" key="9">
    <source>
        <dbReference type="Proteomes" id="UP000249497"/>
    </source>
</evidence>
<feature type="transmembrane region" description="Helical" evidence="7">
    <location>
        <begin position="451"/>
        <end position="475"/>
    </location>
</feature>
<evidence type="ECO:0000256" key="3">
    <source>
        <dbReference type="ARBA" id="ARBA00022692"/>
    </source>
</evidence>
<evidence type="ECO:0000256" key="4">
    <source>
        <dbReference type="ARBA" id="ARBA00022989"/>
    </source>
</evidence>
<evidence type="ECO:0000256" key="7">
    <source>
        <dbReference type="SAM" id="Phobius"/>
    </source>
</evidence>
<evidence type="ECO:0000313" key="8">
    <source>
        <dbReference type="EMBL" id="RAH82464.1"/>
    </source>
</evidence>
<evidence type="ECO:0000256" key="5">
    <source>
        <dbReference type="ARBA" id="ARBA00023136"/>
    </source>
</evidence>
<keyword evidence="5 7" id="KW-0472">Membrane</keyword>
<proteinExistence type="predicted"/>
<feature type="transmembrane region" description="Helical" evidence="7">
    <location>
        <begin position="249"/>
        <end position="267"/>
    </location>
</feature>
<dbReference type="EMBL" id="KZ824789">
    <property type="protein sequence ID" value="RAH82464.1"/>
    <property type="molecule type" value="Genomic_DNA"/>
</dbReference>
<accession>A0A8T8X3E2</accession>
<dbReference type="GO" id="GO:0016020">
    <property type="term" value="C:membrane"/>
    <property type="evidence" value="ECO:0007669"/>
    <property type="project" value="UniProtKB-SubCell"/>
</dbReference>
<keyword evidence="9" id="KW-1185">Reference proteome</keyword>
<feature type="transmembrane region" description="Helical" evidence="7">
    <location>
        <begin position="127"/>
        <end position="147"/>
    </location>
</feature>
<feature type="transmembrane region" description="Helical" evidence="7">
    <location>
        <begin position="392"/>
        <end position="412"/>
    </location>
</feature>
<organism evidence="8 9">
    <name type="scientific">Aspergillus japonicus CBS 114.51</name>
    <dbReference type="NCBI Taxonomy" id="1448312"/>
    <lineage>
        <taxon>Eukaryota</taxon>
        <taxon>Fungi</taxon>
        <taxon>Dikarya</taxon>
        <taxon>Ascomycota</taxon>
        <taxon>Pezizomycotina</taxon>
        <taxon>Eurotiomycetes</taxon>
        <taxon>Eurotiomycetidae</taxon>
        <taxon>Eurotiales</taxon>
        <taxon>Aspergillaceae</taxon>
        <taxon>Aspergillus</taxon>
        <taxon>Aspergillus subgen. Circumdati</taxon>
    </lineage>
</organism>
<dbReference type="Proteomes" id="UP000249497">
    <property type="component" value="Unassembled WGS sequence"/>
</dbReference>
<dbReference type="RefSeq" id="XP_025528358.1">
    <property type="nucleotide sequence ID" value="XM_025667910.1"/>
</dbReference>
<feature type="transmembrane region" description="Helical" evidence="7">
    <location>
        <begin position="206"/>
        <end position="228"/>
    </location>
</feature>
<dbReference type="InterPro" id="IPR002293">
    <property type="entry name" value="AA/rel_permease1"/>
</dbReference>
<evidence type="ECO:0000256" key="2">
    <source>
        <dbReference type="ARBA" id="ARBA00022448"/>
    </source>
</evidence>
<keyword evidence="4 7" id="KW-1133">Transmembrane helix</keyword>
<feature type="transmembrane region" description="Helical" evidence="7">
    <location>
        <begin position="287"/>
        <end position="311"/>
    </location>
</feature>
<dbReference type="PANTHER" id="PTHR45649">
    <property type="entry name" value="AMINO-ACID PERMEASE BAT1"/>
    <property type="match status" value="1"/>
</dbReference>
<dbReference type="GeneID" id="37171602"/>
<dbReference type="PANTHER" id="PTHR45649:SF7">
    <property type="entry name" value="CHOLINE TRANSPORT PROTEIN"/>
    <property type="match status" value="1"/>
</dbReference>
<dbReference type="GO" id="GO:0022857">
    <property type="term" value="F:transmembrane transporter activity"/>
    <property type="evidence" value="ECO:0007669"/>
    <property type="project" value="InterPro"/>
</dbReference>
<reference evidence="8 9" key="1">
    <citation type="submission" date="2018-02" db="EMBL/GenBank/DDBJ databases">
        <title>The genomes of Aspergillus section Nigri reveals drivers in fungal speciation.</title>
        <authorList>
            <consortium name="DOE Joint Genome Institute"/>
            <person name="Vesth T.C."/>
            <person name="Nybo J."/>
            <person name="Theobald S."/>
            <person name="Brandl J."/>
            <person name="Frisvad J.C."/>
            <person name="Nielsen K.F."/>
            <person name="Lyhne E.K."/>
            <person name="Kogle M.E."/>
            <person name="Kuo A."/>
            <person name="Riley R."/>
            <person name="Clum A."/>
            <person name="Nolan M."/>
            <person name="Lipzen A."/>
            <person name="Salamov A."/>
            <person name="Henrissat B."/>
            <person name="Wiebenga A."/>
            <person name="De vries R.P."/>
            <person name="Grigoriev I.V."/>
            <person name="Mortensen U.H."/>
            <person name="Andersen M.R."/>
            <person name="Baker S.E."/>
        </authorList>
    </citation>
    <scope>NUCLEOTIDE SEQUENCE [LARGE SCALE GENOMIC DNA]</scope>
    <source>
        <strain evidence="8 9">CBS 114.51</strain>
    </source>
</reference>
<evidence type="ECO:0000256" key="1">
    <source>
        <dbReference type="ARBA" id="ARBA00004141"/>
    </source>
</evidence>
<feature type="transmembrane region" description="Helical" evidence="7">
    <location>
        <begin position="49"/>
        <end position="68"/>
    </location>
</feature>
<protein>
    <submittedName>
        <fullName evidence="8">Putative choline transport protein Ctr</fullName>
    </submittedName>
</protein>
<feature type="compositionally biased region" description="Basic and acidic residues" evidence="6">
    <location>
        <begin position="20"/>
        <end position="35"/>
    </location>
</feature>
<feature type="region of interest" description="Disordered" evidence="6">
    <location>
        <begin position="1"/>
        <end position="35"/>
    </location>
</feature>
<name>A0A8T8X3E2_ASPJA</name>